<protein>
    <submittedName>
        <fullName evidence="2">Uncharacterized protein</fullName>
    </submittedName>
</protein>
<sequence length="317" mass="35154">MPTQHFLPWLRAIRANRVLILTFSIGNPEKPIAWVIWFWPTIEGLKISPDNLEAMRLIYDFRLPSCICAIDDPDPNAYTEAAVFLNTKVGSLQAFQMWLLQLYLSHNYPRQPVERRPETAPRPAPIEFLPTTTVGRSLVADRLLPLHTPSTPSGSSSSTSGPSTPASQVSTSSSRSVIASGSSSGSTRGIRRAREDSADDSPLQIARRRRLNAAVGSPVRSLPITRQTPTNTDSIEATPFQKLLRMDGHDSLDGLYMWELIDLLSECQRCGLIKTKNTFRFHVCPGVPARHRPDAPVPIETIDKNGNVVLDLSHLDD</sequence>
<dbReference type="OrthoDB" id="3048394at2759"/>
<evidence type="ECO:0000256" key="1">
    <source>
        <dbReference type="SAM" id="MobiDB-lite"/>
    </source>
</evidence>
<keyword evidence="3" id="KW-1185">Reference proteome</keyword>
<dbReference type="VEuPathDB" id="FungiDB:CC1G_01024"/>
<proteinExistence type="predicted"/>
<feature type="compositionally biased region" description="Low complexity" evidence="1">
    <location>
        <begin position="148"/>
        <end position="188"/>
    </location>
</feature>
<dbReference type="GeneID" id="6009453"/>
<reference evidence="2 3" key="1">
    <citation type="journal article" date="2010" name="Proc. Natl. Acad. Sci. U.S.A.">
        <title>Insights into evolution of multicellular fungi from the assembled chromosomes of the mushroom Coprinopsis cinerea (Coprinus cinereus).</title>
        <authorList>
            <person name="Stajich J.E."/>
            <person name="Wilke S.K."/>
            <person name="Ahren D."/>
            <person name="Au C.H."/>
            <person name="Birren B.W."/>
            <person name="Borodovsky M."/>
            <person name="Burns C."/>
            <person name="Canback B."/>
            <person name="Casselton L.A."/>
            <person name="Cheng C.K."/>
            <person name="Deng J."/>
            <person name="Dietrich F.S."/>
            <person name="Fargo D.C."/>
            <person name="Farman M.L."/>
            <person name="Gathman A.C."/>
            <person name="Goldberg J."/>
            <person name="Guigo R."/>
            <person name="Hoegger P.J."/>
            <person name="Hooker J.B."/>
            <person name="Huggins A."/>
            <person name="James T.Y."/>
            <person name="Kamada T."/>
            <person name="Kilaru S."/>
            <person name="Kodira C."/>
            <person name="Kues U."/>
            <person name="Kupfer D."/>
            <person name="Kwan H.S."/>
            <person name="Lomsadze A."/>
            <person name="Li W."/>
            <person name="Lilly W.W."/>
            <person name="Ma L.J."/>
            <person name="Mackey A.J."/>
            <person name="Manning G."/>
            <person name="Martin F."/>
            <person name="Muraguchi H."/>
            <person name="Natvig D.O."/>
            <person name="Palmerini H."/>
            <person name="Ramesh M.A."/>
            <person name="Rehmeyer C.J."/>
            <person name="Roe B.A."/>
            <person name="Shenoy N."/>
            <person name="Stanke M."/>
            <person name="Ter-Hovhannisyan V."/>
            <person name="Tunlid A."/>
            <person name="Velagapudi R."/>
            <person name="Vision T.J."/>
            <person name="Zeng Q."/>
            <person name="Zolan M.E."/>
            <person name="Pukkila P.J."/>
        </authorList>
    </citation>
    <scope>NUCLEOTIDE SEQUENCE [LARGE SCALE GENOMIC DNA]</scope>
    <source>
        <strain evidence="3">Okayama-7 / 130 / ATCC MYA-4618 / FGSC 9003</strain>
    </source>
</reference>
<dbReference type="HOGENOM" id="CLU_877205_0_0_1"/>
<dbReference type="KEGG" id="cci:CC1G_01024"/>
<name>A8NE90_COPC7</name>
<organism evidence="2 3">
    <name type="scientific">Coprinopsis cinerea (strain Okayama-7 / 130 / ATCC MYA-4618 / FGSC 9003)</name>
    <name type="common">Inky cap fungus</name>
    <name type="synonym">Hormographiella aspergillata</name>
    <dbReference type="NCBI Taxonomy" id="240176"/>
    <lineage>
        <taxon>Eukaryota</taxon>
        <taxon>Fungi</taxon>
        <taxon>Dikarya</taxon>
        <taxon>Basidiomycota</taxon>
        <taxon>Agaricomycotina</taxon>
        <taxon>Agaricomycetes</taxon>
        <taxon>Agaricomycetidae</taxon>
        <taxon>Agaricales</taxon>
        <taxon>Agaricineae</taxon>
        <taxon>Psathyrellaceae</taxon>
        <taxon>Coprinopsis</taxon>
    </lineage>
</organism>
<evidence type="ECO:0000313" key="2">
    <source>
        <dbReference type="EMBL" id="EAU88651.2"/>
    </source>
</evidence>
<dbReference type="InParanoid" id="A8NE90"/>
<feature type="region of interest" description="Disordered" evidence="1">
    <location>
        <begin position="145"/>
        <end position="233"/>
    </location>
</feature>
<dbReference type="RefSeq" id="XP_001832962.2">
    <property type="nucleotide sequence ID" value="XM_001832910.2"/>
</dbReference>
<dbReference type="EMBL" id="AACS02000002">
    <property type="protein sequence ID" value="EAU88651.2"/>
    <property type="molecule type" value="Genomic_DNA"/>
</dbReference>
<dbReference type="AlphaFoldDB" id="A8NE90"/>
<accession>A8NE90</accession>
<comment type="caution">
    <text evidence="2">The sequence shown here is derived from an EMBL/GenBank/DDBJ whole genome shotgun (WGS) entry which is preliminary data.</text>
</comment>
<evidence type="ECO:0000313" key="3">
    <source>
        <dbReference type="Proteomes" id="UP000001861"/>
    </source>
</evidence>
<dbReference type="Proteomes" id="UP000001861">
    <property type="component" value="Unassembled WGS sequence"/>
</dbReference>
<gene>
    <name evidence="2" type="ORF">CC1G_01024</name>
</gene>
<feature type="compositionally biased region" description="Polar residues" evidence="1">
    <location>
        <begin position="224"/>
        <end position="233"/>
    </location>
</feature>